<feature type="region of interest" description="Disordered" evidence="9">
    <location>
        <begin position="972"/>
        <end position="1033"/>
    </location>
</feature>
<gene>
    <name evidence="14" type="ORF">ISN44_As09g002070</name>
</gene>
<evidence type="ECO:0000313" key="14">
    <source>
        <dbReference type="EMBL" id="KAG7571795.1"/>
    </source>
</evidence>
<dbReference type="Pfam" id="PF00078">
    <property type="entry name" value="RVT_1"/>
    <property type="match status" value="2"/>
</dbReference>
<dbReference type="PANTHER" id="PTHR35046">
    <property type="entry name" value="ZINC KNUCKLE (CCHC-TYPE) FAMILY PROTEIN"/>
    <property type="match status" value="1"/>
</dbReference>
<comment type="caution">
    <text evidence="14">The sequence shown here is derived from an EMBL/GenBank/DDBJ whole genome shotgun (WGS) entry which is preliminary data.</text>
</comment>
<sequence length="3997" mass="456573">MSEMTGSPSIVNLRSSPPLSTSLCASLVLKLPPLRLPDPLSPPNPPEPPDPPDCWPNYLYFFVAFDSLWGTLVSSGGTPSLTAICKLFSGLYPAYTLTSLVSLQGSRVSLALVVRTKIFSGVARWLTLSSFCGMGWCFSDVSEVPLFDGVCRNYVFFATLVEGMDLKASLVAKEGSIFDAFNSNLSSGASLPGCRCVDIGRFNQALLAKQAWRLLDDPQSLIARVYKAKYFANKSFLEAKIGYRPSYAWQSILFCKELLERGLMKTIGDGKNTSVWVDKWILDTYPRRPINKELMMDLNLKVSSLISSQGEWDVLRLTELFPPCDVTHIRSFPPEVSVPDRSVWAYTRDGKYSVKSGNWVLTREASLMEMVPANTQAINKTKERVWKITTAPKIRLFLWRVLSGALAITDCLRNHGLNVNPGCQICGSVNETISHVLFDCDMAQNVWLITSFPMWPQGSMLSIHEQVDHLLNLMEKQELNRELREAIPWLVWEIWKARNSTFYAAKTNSPHFVVATALEEAKEWLQQHVLAQQEHSHSLQRQVIRERFWTKPATGKLKCNIHSSWLKDSAHIGGAWILRNHLGDAIFHARDAFLPMVNRLAAEFHVMFWCLRSLKELRIVSCEVWSDSRAAIDALTRPEEFPKYRSQIIKIQQVIRVMREVSFHLSSPKANSLAKDIACSVTREGRVTSYLARGVPNSASHGWLSICVGRDLLRPHVGSLIGSGLTTPIWRQPWLSLISPQAPMGPPTEESQNWLVADLINPDTLDWNKELIGRLLPTYEKDILCLKPSKTGALDQWAWLPTSDGIYTTKSGYYHALAEKESDALPALPASPAPDDDLLTSAGYRNWSSLSDETMANTTAPHEPEEQLVAEEQLVPGGSTNRPGGSSNSIKIQKYNSFPLHSAATVHPFDRSSSTFDLALLPFRCILHVQNQQSTMVTSEDEESSTSSLEKRIMKSVTIAMATMLEEKLGALRLNQDNPEPNQRQRQHREEPRQDEEARNYYSHASSHNSQRRQQRERPPPRDPLGKIKLKIPAFHGTNNPDTYLEWEQKIELVFNCQECTEANKVKVAATEFYDYALSWWDQLVTSRRRAGDYPIETWNQLKTIMRKRFVPSYYHRDLHQRLRNLVQGSKTVEEYFKEMETLMLRADIQEDGEAVMSRFMGGLNREIQDRLETQHYVELDEMLHKAVMFEQQIKRRNSRLSYGTTKTKYNSEKPSYQKEEKSVYQKDYKPFVKPKPLDPDPKGKGKEVTTRSRDIRCFKCQGLGHYASDCSNKKIMILRDNGEVESEDERLEDDPTEESLEAPTKGELLVARRSLSVLTKAEEQVQRENLFHTRCLVKGKVCSLIIDGGSCTNVASRSMVEKLGLEVLKHPRPYSLQWLNKNGEMSVNEQVKVPLSIGKYQDEIVCDILPMDASHILLGRPWQSDRQVLHNGFTNRHTFEHNGRKTTLIPMTPHEIYLDQLSMEQRAIKPTEPIDTKGKNKVGHKNSLLFVFKETLTCSTNPEPVLPSKIKLVLQEFKDVFPEDNPIGLPPIRGIEHQIDFVPGAALPNRPAYRTNPTETKELERQVNELMEKGHIRESMSPCAVPVLLVPKKDGSWRMCVDCRAINNITVKYRHPIPRLDDMLDELHGSSIFSKIDLKSGYHQIRMKEGDEWKTAFKTKQGLYEWLVMPFGLTNAPSTFMRLMNHVLRKHIGVFVVVYFDDILVYSKNLEDHVMHLKLVLNLLRKEKLYANFKKCTFCTDNLVFLGFVVSADGIKVDEEKVKAIREWPSPKNVSEVRSFHGLAGFYRRFVKDFSTIAAPLTEVIKKDVGFKWEAAQEDAFQTLKEKLTNSPVLILPNFMKTFEIECDASGLGIGAVLMQDHKPIAFFSEKLGGATLNYPTYDKELYALVRALQTWQHYLWPKEFVIHTDHESLKHLKGQQKLNKRHARWVEFIETFPYVIKYKKGIDNVVADALSRRYVLLTSLDARLLGFEQIKDLYANDSDFSKIFQSCEKFAFGKYYRHDGYLFFENRLCVPHSSLRELFLREAHGGSLMGHFGVAKTYKVMQEHFHWPHMKRDVERLCERCATCKQAKAKVQPHGLYTPLPIPLHPWNDISMDFVVGLPRTRTGKDSIFVVVDRFSKMAHFIPCHKTDDASHVASLFFREVVRLHGIPKTIVSDRDTKFLSYFWKTLWSKLGTRLLFSTTCHPQSDGQTEVVNRTLSTLLRVLIKKNLKTWEDCLPHVEFAYNHSVHSATKFSPFEIVYGFKPTSPLDLMPLPLSERSSLDGKKKADLVKQVHKKAKENLEARTKLYEKYANKGRREVIFNEGDQVWVHLRKERFPEERSSKLMPRIDGPFKVLKRINNNAYQLDLQGKYTVNGSFNVSDLLPYFADNLDLRSNPFQVGEDDETMANTTAPHEPEEQLVAEEQLVPEEALIVPAGPLTRSRSKRFNQAINGLLRELDKKQEDVAQISLMMITAQSARLRDFHLSWKYNSFPLHSAATVHPFDRSSSTFDLALLPFRCILHVQNQQRLGWILKDRRNQILSQGSSPVSNVCSPLMAEALATLAAVGVANESAFKHISFASDSLTLVKALNSKLQSKELHRILHDILSISSNFTCCSFNFIPRDLNRQADALAKATLFFSYRDLSLSPDDSKISTVSIHLDGLAAQWHQNMLEDEENVLDWPTYRSRVKERFEEVFEDPISELKKLQETEGIVEYHAKFEAIRTRVRLPETYLVSAYLAGLRLDTQMHIRMFEPQSVRQCLMLGKLYETAHPHKSSGNSWVANRSTNKGHVPFKKNTEQQVTKTAFQEKTRDQVQPRRFLSTEEMSSRRAKGLCYFCDEQYTPEHYKTHKKAQLFILDVDEGMEEVFLDAEDGLEEPEGEVAHISAHAIEGISTYNTMRVKGTHNKKSFFMLVDSGSTHNFMDPHTAKRLGCSLLPSNNAKVRVADGYNLQVLAKIARFEWEIHGTKFVADFMVIPLKGIDAVLGIQWLKPLGPITWDFTLLTMKFLWEKKKVKIHGVQPESVRSVKMEKLNKLKREDIQLSMLCVTQKIEEEEECLLSAITTEETQTAKLTSTSLLLEEFADVFAEPQGLPPFRKHHDHKIQLMEGANPVNMRPYRYAIQQKDAIDKLVKDMLAEGLVQPSSSPFASPVVLVKKKDGTWRLCVDYRGLNNITIKDCFPIPLIEDLMDELGGAVIFSKLDLRAGYHQVRMAVEDIHKTAFKTHSGHYEYQVMPFGLTNSPATFQGLMNETFREFLRKFVLIFFDDILVYSDSEEAHLQHLKCVLETMRSQKLYAKKSKCSFAASRVEYLGHFIDKNGISTDPAKVQAVKEWPTPVNLKQLRGFLGLANYYRRFVKGFGQIARPLTVLTRKDSFVWTEEATEAFNKLKIALCTAPVLALPLFDQQFVVETDACGHGIGAVLMQNGHPLAYISRHLQGKQLHLSIYEKELLAVVFAVQKWRHYLLNAHFVVKTDQRSLKYLLEQRLNTPIQQQWLPKLLEFDYEIQYKEGKENLVADALSRVEGSDILHMALSVLECDLLQQIKGAYPSDATLSLIIDELEKKSAAHPQFTWSKGLLRRRSKLVVPGDVTIRHSILNWLHCSGIGGHSGRDATHQRVKSLFYWKGMSKDIQAFIKGCTVCQQCKYDTAASPGLVQPLPIPSTVWSDISMDFIDGLPPSFGKSVIFVVVDRLTKAAHFVALSHPYSAISVAQAYMDHIFKLHGLPNTIVSDRDSVFLSEFWKELFTLQGVALNYSSAYHPQSDGQTEVVNRCLETYLRCMCSDRPELWSKWLPLAEYWYNTNFHTSANMTPYEAVYGQVPPQHIPYIPGESKVAVVALNLQERERMLLILKFHLLRAQHRMEQSANKRRSDRSFSIGDWVFVKLQPYRQGSVVQRLNQKLAPKYYGPYKVIDKCGAVAYKLELPHHSKIHPVFHVSQLKLRVGDSLVSTHLPTVVHDVLLKVPEYVLERKMVNRQGRAATKVLVKWSNEDVSEATWEFLFDLVQRFPDFNHEVMVV</sequence>
<feature type="domain" description="Reverse transcriptase" evidence="12">
    <location>
        <begin position="3118"/>
        <end position="3332"/>
    </location>
</feature>
<evidence type="ECO:0000259" key="12">
    <source>
        <dbReference type="PROSITE" id="PS50878"/>
    </source>
</evidence>
<dbReference type="EMBL" id="JAEFBJ010000009">
    <property type="protein sequence ID" value="KAG7571795.1"/>
    <property type="molecule type" value="Genomic_DNA"/>
</dbReference>
<evidence type="ECO:0000256" key="3">
    <source>
        <dbReference type="ARBA" id="ARBA00022695"/>
    </source>
</evidence>
<dbReference type="PANTHER" id="PTHR35046:SF9">
    <property type="entry name" value="RNA-DIRECTED DNA POLYMERASE"/>
    <property type="match status" value="1"/>
</dbReference>
<evidence type="ECO:0000259" key="11">
    <source>
        <dbReference type="PROSITE" id="PS50158"/>
    </source>
</evidence>
<dbReference type="Pfam" id="PF13975">
    <property type="entry name" value="gag-asp_proteas"/>
    <property type="match status" value="1"/>
</dbReference>
<evidence type="ECO:0000259" key="10">
    <source>
        <dbReference type="PROSITE" id="PS50013"/>
    </source>
</evidence>
<keyword evidence="7" id="KW-0695">RNA-directed DNA polymerase</keyword>
<dbReference type="Pfam" id="PF17917">
    <property type="entry name" value="RT_RNaseH"/>
    <property type="match status" value="1"/>
</dbReference>
<feature type="region of interest" description="Disordered" evidence="9">
    <location>
        <begin position="1205"/>
        <end position="1224"/>
    </location>
</feature>
<dbReference type="InterPro" id="IPR001584">
    <property type="entry name" value="Integrase_cat-core"/>
</dbReference>
<dbReference type="PROSITE" id="PS50013">
    <property type="entry name" value="CHROMO_2"/>
    <property type="match status" value="1"/>
</dbReference>
<dbReference type="CDD" id="cd01647">
    <property type="entry name" value="RT_LTR"/>
    <property type="match status" value="2"/>
</dbReference>
<keyword evidence="5" id="KW-0255">Endonuclease</keyword>
<dbReference type="InterPro" id="IPR056924">
    <property type="entry name" value="SH3_Tf2-1"/>
</dbReference>
<feature type="domain" description="Integrase catalytic" evidence="13">
    <location>
        <begin position="3636"/>
        <end position="3800"/>
    </location>
</feature>
<keyword evidence="8" id="KW-0862">Zinc</keyword>
<dbReference type="FunFam" id="3.30.420.10:FF:000032">
    <property type="entry name" value="Retrovirus-related Pol polyprotein from transposon 297-like Protein"/>
    <property type="match status" value="2"/>
</dbReference>
<evidence type="ECO:0000313" key="15">
    <source>
        <dbReference type="Proteomes" id="UP000694251"/>
    </source>
</evidence>
<dbReference type="GO" id="GO:0008233">
    <property type="term" value="F:peptidase activity"/>
    <property type="evidence" value="ECO:0007669"/>
    <property type="project" value="UniProtKB-KW"/>
</dbReference>
<dbReference type="InterPro" id="IPR041373">
    <property type="entry name" value="RT_RNaseH"/>
</dbReference>
<reference evidence="14 15" key="1">
    <citation type="submission" date="2020-12" db="EMBL/GenBank/DDBJ databases">
        <title>Concerted genomic and epigenomic changes stabilize Arabidopsis allopolyploids.</title>
        <authorList>
            <person name="Chen Z."/>
        </authorList>
    </citation>
    <scope>NUCLEOTIDE SEQUENCE [LARGE SCALE GENOMIC DNA]</scope>
    <source>
        <strain evidence="14">As9502</strain>
        <tissue evidence="14">Leaf</tissue>
    </source>
</reference>
<feature type="compositionally biased region" description="Basic and acidic residues" evidence="9">
    <location>
        <begin position="1014"/>
        <end position="1026"/>
    </location>
</feature>
<evidence type="ECO:0000256" key="7">
    <source>
        <dbReference type="ARBA" id="ARBA00022918"/>
    </source>
</evidence>
<dbReference type="FunFam" id="3.10.10.10:FF:000007">
    <property type="entry name" value="Retrovirus-related Pol polyprotein from transposon 17.6-like Protein"/>
    <property type="match status" value="2"/>
</dbReference>
<dbReference type="GO" id="GO:0006508">
    <property type="term" value="P:proteolysis"/>
    <property type="evidence" value="ECO:0007669"/>
    <property type="project" value="UniProtKB-KW"/>
</dbReference>
<dbReference type="Pfam" id="PF13456">
    <property type="entry name" value="RVT_3"/>
    <property type="match status" value="2"/>
</dbReference>
<dbReference type="CDD" id="cd00303">
    <property type="entry name" value="retropepsin_like"/>
    <property type="match status" value="2"/>
</dbReference>
<dbReference type="SMART" id="SM00343">
    <property type="entry name" value="ZnF_C2HC"/>
    <property type="match status" value="1"/>
</dbReference>
<keyword evidence="8" id="KW-0479">Metal-binding</keyword>
<keyword evidence="1" id="KW-0645">Protease</keyword>
<dbReference type="PROSITE" id="PS50158">
    <property type="entry name" value="ZF_CCHC"/>
    <property type="match status" value="1"/>
</dbReference>
<name>A0A8T2AEB3_ARASU</name>
<protein>
    <submittedName>
        <fullName evidence="14">Zinc finger CCHC-type superfamily</fullName>
    </submittedName>
</protein>
<dbReference type="InterPro" id="IPR026960">
    <property type="entry name" value="RVT-Znf"/>
</dbReference>
<dbReference type="Pfam" id="PF24626">
    <property type="entry name" value="SH3_Tf2-1"/>
    <property type="match status" value="2"/>
</dbReference>
<keyword evidence="3" id="KW-0548">Nucleotidyltransferase</keyword>
<dbReference type="Pfam" id="PF17921">
    <property type="entry name" value="Integrase_H2C2"/>
    <property type="match status" value="2"/>
</dbReference>
<organism evidence="14 15">
    <name type="scientific">Arabidopsis suecica</name>
    <name type="common">Swedish thale-cress</name>
    <name type="synonym">Cardaminopsis suecica</name>
    <dbReference type="NCBI Taxonomy" id="45249"/>
    <lineage>
        <taxon>Eukaryota</taxon>
        <taxon>Viridiplantae</taxon>
        <taxon>Streptophyta</taxon>
        <taxon>Embryophyta</taxon>
        <taxon>Tracheophyta</taxon>
        <taxon>Spermatophyta</taxon>
        <taxon>Magnoliopsida</taxon>
        <taxon>eudicotyledons</taxon>
        <taxon>Gunneridae</taxon>
        <taxon>Pentapetalae</taxon>
        <taxon>rosids</taxon>
        <taxon>malvids</taxon>
        <taxon>Brassicales</taxon>
        <taxon>Brassicaceae</taxon>
        <taxon>Camelineae</taxon>
        <taxon>Arabidopsis</taxon>
    </lineage>
</organism>
<evidence type="ECO:0000259" key="13">
    <source>
        <dbReference type="PROSITE" id="PS50994"/>
    </source>
</evidence>
<dbReference type="Proteomes" id="UP000694251">
    <property type="component" value="Chromosome 9"/>
</dbReference>
<dbReference type="PROSITE" id="PS50878">
    <property type="entry name" value="RT_POL"/>
    <property type="match status" value="2"/>
</dbReference>
<feature type="compositionally biased region" description="Basic and acidic residues" evidence="9">
    <location>
        <begin position="1210"/>
        <end position="1224"/>
    </location>
</feature>
<keyword evidence="8" id="KW-0863">Zinc-finger</keyword>
<accession>A0A8T2AEB3</accession>
<dbReference type="InterPro" id="IPR041577">
    <property type="entry name" value="RT_RNaseH_2"/>
</dbReference>
<dbReference type="GO" id="GO:0004523">
    <property type="term" value="F:RNA-DNA hybrid ribonuclease activity"/>
    <property type="evidence" value="ECO:0007669"/>
    <property type="project" value="InterPro"/>
</dbReference>
<dbReference type="FunFam" id="1.10.340.70:FF:000001">
    <property type="entry name" value="Retrovirus-related Pol polyprotein from transposon gypsy-like Protein"/>
    <property type="match status" value="2"/>
</dbReference>
<evidence type="ECO:0000256" key="6">
    <source>
        <dbReference type="ARBA" id="ARBA00022801"/>
    </source>
</evidence>
<dbReference type="Pfam" id="PF03732">
    <property type="entry name" value="Retrotrans_gag"/>
    <property type="match status" value="2"/>
</dbReference>
<keyword evidence="4" id="KW-0540">Nuclease</keyword>
<dbReference type="GO" id="GO:0003676">
    <property type="term" value="F:nucleic acid binding"/>
    <property type="evidence" value="ECO:0007669"/>
    <property type="project" value="InterPro"/>
</dbReference>
<dbReference type="InterPro" id="IPR005162">
    <property type="entry name" value="Retrotrans_gag_dom"/>
</dbReference>
<feature type="domain" description="Chromo" evidence="10">
    <location>
        <begin position="3946"/>
        <end position="3997"/>
    </location>
</feature>
<evidence type="ECO:0000256" key="1">
    <source>
        <dbReference type="ARBA" id="ARBA00022670"/>
    </source>
</evidence>
<dbReference type="OrthoDB" id="6761011at2759"/>
<dbReference type="GO" id="GO:0003964">
    <property type="term" value="F:RNA-directed DNA polymerase activity"/>
    <property type="evidence" value="ECO:0007669"/>
    <property type="project" value="UniProtKB-KW"/>
</dbReference>
<feature type="domain" description="Reverse transcriptase" evidence="12">
    <location>
        <begin position="1572"/>
        <end position="1751"/>
    </location>
</feature>
<feature type="domain" description="Integrase catalytic" evidence="13">
    <location>
        <begin position="2088"/>
        <end position="2248"/>
    </location>
</feature>
<evidence type="ECO:0000256" key="4">
    <source>
        <dbReference type="ARBA" id="ARBA00022722"/>
    </source>
</evidence>
<evidence type="ECO:0000256" key="2">
    <source>
        <dbReference type="ARBA" id="ARBA00022679"/>
    </source>
</evidence>
<dbReference type="CDD" id="cd06222">
    <property type="entry name" value="RNase_H_like"/>
    <property type="match status" value="1"/>
</dbReference>
<keyword evidence="6" id="KW-0378">Hydrolase</keyword>
<dbReference type="InterPro" id="IPR000477">
    <property type="entry name" value="RT_dom"/>
</dbReference>
<dbReference type="InterPro" id="IPR000953">
    <property type="entry name" value="Chromo/chromo_shadow_dom"/>
</dbReference>
<feature type="domain" description="CCHC-type" evidence="11">
    <location>
        <begin position="1257"/>
        <end position="1273"/>
    </location>
</feature>
<dbReference type="PROSITE" id="PS50994">
    <property type="entry name" value="INTEGRASE"/>
    <property type="match status" value="2"/>
</dbReference>
<dbReference type="Pfam" id="PF00098">
    <property type="entry name" value="zf-CCHC"/>
    <property type="match status" value="1"/>
</dbReference>
<dbReference type="InterPro" id="IPR001878">
    <property type="entry name" value="Znf_CCHC"/>
</dbReference>
<feature type="compositionally biased region" description="Basic and acidic residues" evidence="9">
    <location>
        <begin position="988"/>
        <end position="999"/>
    </location>
</feature>
<dbReference type="FunFam" id="3.30.70.270:FF:000020">
    <property type="entry name" value="Transposon Tf2-6 polyprotein-like Protein"/>
    <property type="match status" value="2"/>
</dbReference>
<dbReference type="GO" id="GO:0015074">
    <property type="term" value="P:DNA integration"/>
    <property type="evidence" value="ECO:0007669"/>
    <property type="project" value="InterPro"/>
</dbReference>
<dbReference type="Pfam" id="PF13966">
    <property type="entry name" value="zf-RVT"/>
    <property type="match status" value="1"/>
</dbReference>
<dbReference type="InterPro" id="IPR002156">
    <property type="entry name" value="RNaseH_domain"/>
</dbReference>
<evidence type="ECO:0000256" key="9">
    <source>
        <dbReference type="SAM" id="MobiDB-lite"/>
    </source>
</evidence>
<keyword evidence="15" id="KW-1185">Reference proteome</keyword>
<dbReference type="InterPro" id="IPR041588">
    <property type="entry name" value="Integrase_H2C2"/>
</dbReference>
<evidence type="ECO:0000256" key="8">
    <source>
        <dbReference type="PROSITE-ProRule" id="PRU00047"/>
    </source>
</evidence>
<dbReference type="Pfam" id="PF17919">
    <property type="entry name" value="RT_RNaseH_2"/>
    <property type="match status" value="1"/>
</dbReference>
<evidence type="ECO:0000256" key="5">
    <source>
        <dbReference type="ARBA" id="ARBA00022759"/>
    </source>
</evidence>
<dbReference type="InterPro" id="IPR044730">
    <property type="entry name" value="RNase_H-like_dom_plant"/>
</dbReference>
<dbReference type="CDD" id="cd09274">
    <property type="entry name" value="RNase_HI_RT_Ty3"/>
    <property type="match status" value="2"/>
</dbReference>
<proteinExistence type="predicted"/>
<keyword evidence="2" id="KW-0808">Transferase</keyword>
<dbReference type="GO" id="GO:0008270">
    <property type="term" value="F:zinc ion binding"/>
    <property type="evidence" value="ECO:0007669"/>
    <property type="project" value="UniProtKB-KW"/>
</dbReference>